<dbReference type="InterPro" id="IPR014284">
    <property type="entry name" value="RNA_pol_sigma-70_dom"/>
</dbReference>
<proteinExistence type="predicted"/>
<sequence length="175" mass="20611">MNDSLYELLKKCKTKDPKYILEMINRFSPLIKKYSYLLNYDDAEQDLIVKLIEIVYKLPLNQIPIGYPDKYIASYLHYSLKNEYIQLSKKQSILLKQSLDLDTCKNPITSQELYNYVFVKDLLNQVTELQRKILILKFIKNYSETEIASILKISRQSVNRAKNRALATLKKYLSA</sequence>
<reference evidence="2 3" key="1">
    <citation type="journal article" date="2015" name="Infect. Genet. Evol.">
        <title>Genomic sequences of six botulinum neurotoxin-producing strains representing three clostridial species illustrate the mobility and diversity of botulinum neurotoxin genes.</title>
        <authorList>
            <person name="Smith T.J."/>
            <person name="Hill K.K."/>
            <person name="Xie G."/>
            <person name="Foley B.T."/>
            <person name="Williamson C.H."/>
            <person name="Foster J.T."/>
            <person name="Johnson S.L."/>
            <person name="Chertkov O."/>
            <person name="Teshima H."/>
            <person name="Gibbons H.S."/>
            <person name="Johnsky L.A."/>
            <person name="Karavis M.A."/>
            <person name="Smith L.A."/>
        </authorList>
    </citation>
    <scope>NUCLEOTIDE SEQUENCE [LARGE SCALE GENOMIC DNA]</scope>
    <source>
        <strain evidence="2 3">CDC 2741</strain>
    </source>
</reference>
<dbReference type="SUPFAM" id="SSF88659">
    <property type="entry name" value="Sigma3 and sigma4 domains of RNA polymerase sigma factors"/>
    <property type="match status" value="1"/>
</dbReference>
<evidence type="ECO:0000313" key="3">
    <source>
        <dbReference type="Proteomes" id="UP000031366"/>
    </source>
</evidence>
<dbReference type="OrthoDB" id="2449942at2"/>
<dbReference type="NCBIfam" id="TIGR02937">
    <property type="entry name" value="sigma70-ECF"/>
    <property type="match status" value="1"/>
</dbReference>
<dbReference type="GO" id="GO:0006352">
    <property type="term" value="P:DNA-templated transcription initiation"/>
    <property type="evidence" value="ECO:0007669"/>
    <property type="project" value="InterPro"/>
</dbReference>
<keyword evidence="3" id="KW-1185">Reference proteome</keyword>
<dbReference type="InterPro" id="IPR036388">
    <property type="entry name" value="WH-like_DNA-bd_sf"/>
</dbReference>
<dbReference type="InterPro" id="IPR013324">
    <property type="entry name" value="RNA_pol_sigma_r3/r4-like"/>
</dbReference>
<dbReference type="CDD" id="cd06171">
    <property type="entry name" value="Sigma70_r4"/>
    <property type="match status" value="1"/>
</dbReference>
<dbReference type="InterPro" id="IPR013249">
    <property type="entry name" value="RNA_pol_sigma70_r4_t2"/>
</dbReference>
<dbReference type="AlphaFoldDB" id="A0A0C1TUB4"/>
<dbReference type="Gene3D" id="1.10.10.10">
    <property type="entry name" value="Winged helix-like DNA-binding domain superfamily/Winged helix DNA-binding domain"/>
    <property type="match status" value="1"/>
</dbReference>
<evidence type="ECO:0000313" key="2">
    <source>
        <dbReference type="EMBL" id="KIE44354.1"/>
    </source>
</evidence>
<dbReference type="Pfam" id="PF08281">
    <property type="entry name" value="Sigma70_r4_2"/>
    <property type="match status" value="1"/>
</dbReference>
<accession>A0A0C1TUB4</accession>
<dbReference type="GO" id="GO:0016987">
    <property type="term" value="F:sigma factor activity"/>
    <property type="evidence" value="ECO:0007669"/>
    <property type="project" value="InterPro"/>
</dbReference>
<feature type="domain" description="RNA polymerase sigma factor 70 region 4 type 2" evidence="1">
    <location>
        <begin position="121"/>
        <end position="169"/>
    </location>
</feature>
<gene>
    <name evidence="2" type="ORF">U732_112</name>
</gene>
<dbReference type="GO" id="GO:0003677">
    <property type="term" value="F:DNA binding"/>
    <property type="evidence" value="ECO:0007669"/>
    <property type="project" value="InterPro"/>
</dbReference>
<organism evidence="2 3">
    <name type="scientific">Clostridium argentinense CDC 2741</name>
    <dbReference type="NCBI Taxonomy" id="1418104"/>
    <lineage>
        <taxon>Bacteria</taxon>
        <taxon>Bacillati</taxon>
        <taxon>Bacillota</taxon>
        <taxon>Clostridia</taxon>
        <taxon>Eubacteriales</taxon>
        <taxon>Clostridiaceae</taxon>
        <taxon>Clostridium</taxon>
    </lineage>
</organism>
<comment type="caution">
    <text evidence="2">The sequence shown here is derived from an EMBL/GenBank/DDBJ whole genome shotgun (WGS) entry which is preliminary data.</text>
</comment>
<protein>
    <submittedName>
        <fullName evidence="2">RNA polymerase sigma factor, sigma-70 family protein</fullName>
    </submittedName>
</protein>
<evidence type="ECO:0000259" key="1">
    <source>
        <dbReference type="Pfam" id="PF08281"/>
    </source>
</evidence>
<dbReference type="EMBL" id="AYSO01000020">
    <property type="protein sequence ID" value="KIE44354.1"/>
    <property type="molecule type" value="Genomic_DNA"/>
</dbReference>
<dbReference type="Proteomes" id="UP000031366">
    <property type="component" value="Unassembled WGS sequence"/>
</dbReference>
<dbReference type="RefSeq" id="WP_039635785.1">
    <property type="nucleotide sequence ID" value="NZ_AYSO01000020.1"/>
</dbReference>
<name>A0A0C1TUB4_9CLOT</name>